<dbReference type="STRING" id="747682.MALL_0396"/>
<dbReference type="GO" id="GO:0006261">
    <property type="term" value="P:DNA-templated DNA replication"/>
    <property type="evidence" value="ECO:0007669"/>
    <property type="project" value="TreeGrafter"/>
</dbReference>
<keyword evidence="2" id="KW-1185">Reference proteome</keyword>
<accession>D4XWN2</accession>
<dbReference type="RefSeq" id="WP_005683736.1">
    <property type="nucleotide sequence ID" value="NZ_ADNC01000027.1"/>
</dbReference>
<evidence type="ECO:0000313" key="2">
    <source>
        <dbReference type="Proteomes" id="UP000004757"/>
    </source>
</evidence>
<dbReference type="InterPro" id="IPR050238">
    <property type="entry name" value="DNA_Rep/Repair_Clamp_Loader"/>
</dbReference>
<dbReference type="Pfam" id="PF13177">
    <property type="entry name" value="DNA_pol3_delta2"/>
    <property type="match status" value="1"/>
</dbReference>
<dbReference type="PANTHER" id="PTHR11669:SF8">
    <property type="entry name" value="DNA POLYMERASE III SUBUNIT DELTA"/>
    <property type="match status" value="1"/>
</dbReference>
<evidence type="ECO:0000313" key="1">
    <source>
        <dbReference type="EMBL" id="EFF41128.1"/>
    </source>
</evidence>
<gene>
    <name evidence="1" type="ORF">MALL_0396</name>
</gene>
<dbReference type="Gene3D" id="3.40.50.300">
    <property type="entry name" value="P-loop containing nucleotide triphosphate hydrolases"/>
    <property type="match status" value="1"/>
</dbReference>
<protein>
    <recommendedName>
        <fullName evidence="3">DNA polymerase III, delta' subunit</fullName>
    </recommendedName>
</protein>
<evidence type="ECO:0008006" key="3">
    <source>
        <dbReference type="Google" id="ProtNLM"/>
    </source>
</evidence>
<sequence>MLNNQLTKVIDKIFENNKVAHCYLFNSINNSNVDDALLYFVNAANKTNLETLSFEEQSNIFYVEINKGKMIKKEEILDAFENIDSTIQQLNKYKIVIIKNVELCSINAINSVLKIIEEPIKNTLILLSTNNVSRVLPTVKSRSMLINVFSDSFDVKYTKFLSLTRSRQFSLALSNAFSDEMQAHDCISDNMKKIVYDLIDTVDKSWVNRYKLYIFLTLHLNLDTKEQNIFILKTLCYLFKLLITSSQNQEELRVIKKLNKKEFNLPKNTVLKLNSFIYDVNNFITNIDSNASFMLQKEVLLEKLMGYYD</sequence>
<name>D4XWN2_9BACT</name>
<dbReference type="Proteomes" id="UP000004757">
    <property type="component" value="Unassembled WGS sequence"/>
</dbReference>
<reference evidence="1 2" key="1">
    <citation type="submission" date="2010-03" db="EMBL/GenBank/DDBJ databases">
        <authorList>
            <person name="Glass J.I."/>
            <person name="Benders G.A."/>
            <person name="Durkin A.S."/>
            <person name="Farmerie W.G."/>
            <person name="Hlavinka K."/>
            <person name="Hostetler J."/>
            <person name="Jackson J."/>
            <person name="May M.A."/>
            <person name="Miller R.H."/>
            <person name="Paralanov V."/>
            <person name="Radune D."/>
            <person name="Szczypinski B."/>
            <person name="Brown D.R."/>
        </authorList>
    </citation>
    <scope>NUCLEOTIDE SEQUENCE [LARGE SCALE GENOMIC DNA]</scope>
    <source>
        <strain evidence="1 2">A21JP2</strain>
    </source>
</reference>
<dbReference type="InterPro" id="IPR027417">
    <property type="entry name" value="P-loop_NTPase"/>
</dbReference>
<dbReference type="AlphaFoldDB" id="D4XWN2"/>
<organism evidence="1 2">
    <name type="scientific">Mycoplasmopsis alligatoris A21JP2</name>
    <dbReference type="NCBI Taxonomy" id="747682"/>
    <lineage>
        <taxon>Bacteria</taxon>
        <taxon>Bacillati</taxon>
        <taxon>Mycoplasmatota</taxon>
        <taxon>Mycoplasmoidales</taxon>
        <taxon>Metamycoplasmataceae</taxon>
        <taxon>Mycoplasmopsis</taxon>
    </lineage>
</organism>
<dbReference type="SUPFAM" id="SSF52540">
    <property type="entry name" value="P-loop containing nucleoside triphosphate hydrolases"/>
    <property type="match status" value="1"/>
</dbReference>
<dbReference type="PANTHER" id="PTHR11669">
    <property type="entry name" value="REPLICATION FACTOR C / DNA POLYMERASE III GAMMA-TAU SUBUNIT"/>
    <property type="match status" value="1"/>
</dbReference>
<dbReference type="EMBL" id="ADNC01000027">
    <property type="protein sequence ID" value="EFF41128.1"/>
    <property type="molecule type" value="Genomic_DNA"/>
</dbReference>
<comment type="caution">
    <text evidence="1">The sequence shown here is derived from an EMBL/GenBank/DDBJ whole genome shotgun (WGS) entry which is preliminary data.</text>
</comment>
<dbReference type="eggNOG" id="COG0470">
    <property type="taxonomic scope" value="Bacteria"/>
</dbReference>
<proteinExistence type="predicted"/>
<dbReference type="OrthoDB" id="397169at2"/>